<feature type="transmembrane region" description="Helical" evidence="1">
    <location>
        <begin position="248"/>
        <end position="266"/>
    </location>
</feature>
<gene>
    <name evidence="2" type="ORF">SAMN05421823_10365</name>
</gene>
<proteinExistence type="predicted"/>
<feature type="transmembrane region" description="Helical" evidence="1">
    <location>
        <begin position="115"/>
        <end position="131"/>
    </location>
</feature>
<feature type="transmembrane region" description="Helical" evidence="1">
    <location>
        <begin position="52"/>
        <end position="73"/>
    </location>
</feature>
<keyword evidence="1" id="KW-0472">Membrane</keyword>
<dbReference type="OrthoDB" id="9790659at2"/>
<dbReference type="InterPro" id="IPR005240">
    <property type="entry name" value="DUF389"/>
</dbReference>
<evidence type="ECO:0000313" key="2">
    <source>
        <dbReference type="EMBL" id="SDK61281.1"/>
    </source>
</evidence>
<organism evidence="2 3">
    <name type="scientific">Catalinimonas alkaloidigena</name>
    <dbReference type="NCBI Taxonomy" id="1075417"/>
    <lineage>
        <taxon>Bacteria</taxon>
        <taxon>Pseudomonadati</taxon>
        <taxon>Bacteroidota</taxon>
        <taxon>Cytophagia</taxon>
        <taxon>Cytophagales</taxon>
        <taxon>Catalimonadaceae</taxon>
        <taxon>Catalinimonas</taxon>
    </lineage>
</organism>
<evidence type="ECO:0000313" key="3">
    <source>
        <dbReference type="Proteomes" id="UP000198510"/>
    </source>
</evidence>
<protein>
    <submittedName>
        <fullName evidence="2">TIGR00341 family protein</fullName>
    </submittedName>
</protein>
<feature type="transmembrane region" description="Helical" evidence="1">
    <location>
        <begin position="203"/>
        <end position="227"/>
    </location>
</feature>
<keyword evidence="3" id="KW-1185">Reference proteome</keyword>
<sequence>MSLPTQQPPAPPSRRTYYRPARIIFAFLRDLVNLEEDKADELKTIDDIKRGVVFRGTNLWILIFAILIASIGLNVNSTAVIIGAMLISPLMGPIMGIGLGIGINDWELIKTGMKNLAIAATISVLTSTIYFTITPLSDAQSELLARTQPTLWDVLIAIFGGLAGIVAGSRREKSNAVPGVAIATALMPPLCTAGFGLASGNFYYFFGAFYLFFINSVFISLATFVIVRYLKYPRKEFVDPAREKRVKSFITLFVLIAIMPSVYTGYQVVRRSLFERNAQQFIRQELHFPNTQVISHEVEALGDSGRIEVTLFGEPVAADLIHHIEKKLPGYGLGSATLTVHQGYTPKGSIDVATVEQMNQNLKTGIIEELYRKNEEALQSKDWQIALLERELRKYQNDTLPVTDIGQELKVQYKDVSEFSITPTIIADMNSHRHDTVMLAYCRFRRRPRQTDLNRLSAWLKVRTKADSLRLVVQ</sequence>
<dbReference type="PANTHER" id="PTHR20992:SF9">
    <property type="entry name" value="AT15442P-RELATED"/>
    <property type="match status" value="1"/>
</dbReference>
<keyword evidence="1" id="KW-1133">Transmembrane helix</keyword>
<dbReference type="Proteomes" id="UP000198510">
    <property type="component" value="Unassembled WGS sequence"/>
</dbReference>
<dbReference type="Pfam" id="PF04087">
    <property type="entry name" value="DUF389"/>
    <property type="match status" value="1"/>
</dbReference>
<reference evidence="2 3" key="1">
    <citation type="submission" date="2016-10" db="EMBL/GenBank/DDBJ databases">
        <authorList>
            <person name="de Groot N.N."/>
        </authorList>
    </citation>
    <scope>NUCLEOTIDE SEQUENCE [LARGE SCALE GENOMIC DNA]</scope>
    <source>
        <strain evidence="2 3">DSM 25186</strain>
    </source>
</reference>
<dbReference type="AlphaFoldDB" id="A0A1G9DBK9"/>
<dbReference type="EMBL" id="FNFO01000003">
    <property type="protein sequence ID" value="SDK61281.1"/>
    <property type="molecule type" value="Genomic_DNA"/>
</dbReference>
<dbReference type="PANTHER" id="PTHR20992">
    <property type="entry name" value="AT15442P-RELATED"/>
    <property type="match status" value="1"/>
</dbReference>
<accession>A0A1G9DBK9</accession>
<feature type="transmembrane region" description="Helical" evidence="1">
    <location>
        <begin position="79"/>
        <end position="103"/>
    </location>
</feature>
<dbReference type="STRING" id="1075417.SAMN05421823_10365"/>
<dbReference type="RefSeq" id="WP_089680929.1">
    <property type="nucleotide sequence ID" value="NZ_FNFO01000003.1"/>
</dbReference>
<feature type="transmembrane region" description="Helical" evidence="1">
    <location>
        <begin position="176"/>
        <end position="197"/>
    </location>
</feature>
<dbReference type="NCBIfam" id="TIGR00341">
    <property type="entry name" value="TIGR00341 family protein"/>
    <property type="match status" value="1"/>
</dbReference>
<keyword evidence="1" id="KW-0812">Transmembrane</keyword>
<feature type="transmembrane region" description="Helical" evidence="1">
    <location>
        <begin position="151"/>
        <end position="169"/>
    </location>
</feature>
<evidence type="ECO:0000256" key="1">
    <source>
        <dbReference type="SAM" id="Phobius"/>
    </source>
</evidence>
<name>A0A1G9DBK9_9BACT</name>